<feature type="domain" description="Flagellar motor switch protein FliN-like C-terminal" evidence="1">
    <location>
        <begin position="273"/>
        <end position="339"/>
    </location>
</feature>
<dbReference type="RefSeq" id="WP_256763231.1">
    <property type="nucleotide sequence ID" value="NZ_JANIGO010000001.1"/>
</dbReference>
<evidence type="ECO:0000259" key="1">
    <source>
        <dbReference type="Pfam" id="PF01052"/>
    </source>
</evidence>
<name>A0ABT1WET4_9BURK</name>
<organism evidence="2 3">
    <name type="scientific">Limnobacter humi</name>
    <dbReference type="NCBI Taxonomy" id="1778671"/>
    <lineage>
        <taxon>Bacteria</taxon>
        <taxon>Pseudomonadati</taxon>
        <taxon>Pseudomonadota</taxon>
        <taxon>Betaproteobacteria</taxon>
        <taxon>Burkholderiales</taxon>
        <taxon>Burkholderiaceae</taxon>
        <taxon>Limnobacter</taxon>
    </lineage>
</organism>
<proteinExistence type="predicted"/>
<protein>
    <submittedName>
        <fullName evidence="2">FliM/FliN family flagellar motor switch protein</fullName>
    </submittedName>
</protein>
<accession>A0ABT1WET4</accession>
<dbReference type="Pfam" id="PF01052">
    <property type="entry name" value="FliMN_C"/>
    <property type="match status" value="1"/>
</dbReference>
<dbReference type="Proteomes" id="UP001204142">
    <property type="component" value="Unassembled WGS sequence"/>
</dbReference>
<keyword evidence="3" id="KW-1185">Reference proteome</keyword>
<keyword evidence="2" id="KW-0966">Cell projection</keyword>
<comment type="caution">
    <text evidence="2">The sequence shown here is derived from an EMBL/GenBank/DDBJ whole genome shotgun (WGS) entry which is preliminary data.</text>
</comment>
<sequence length="359" mass="40274">MQNQHNHCGDDMCSVIDHLRKIHTTDYGPRTLTFEESGTSFKLVVDTACPKPMNPCKAELVFGISSRLSCTVSRDWFFQQVGISLPSTLISSDTGDHFSALNMLVGDFLQPFLKIIDPSYIGIEGVELDDESSDVDSQTDCSFLELSVFDPVDSLLSDPILNFRISREGLDRIWHSINRKSLEWSRNCAALAPLLRLQYELRLFSWPLRPSDKEHLETGGLLRLIQRTEFDQPILKAVLNAQHQVASHVEIKVKEHEVEFIKDSENVRITEELLSSTHSLSFRLAGENISLADLATLRPGDRLCISSPDWPMVDILSGHEMIGRGELVVFNGEVAVQISMLGRESNPSDRNSESNHAVV</sequence>
<keyword evidence="2" id="KW-0282">Flagellum</keyword>
<keyword evidence="2" id="KW-0969">Cilium</keyword>
<gene>
    <name evidence="2" type="ORF">NQT62_03730</name>
</gene>
<dbReference type="InterPro" id="IPR036429">
    <property type="entry name" value="SpoA-like_sf"/>
</dbReference>
<dbReference type="Gene3D" id="2.30.330.10">
    <property type="entry name" value="SpoA-like"/>
    <property type="match status" value="1"/>
</dbReference>
<dbReference type="SUPFAM" id="SSF101801">
    <property type="entry name" value="Surface presentation of antigens (SPOA)"/>
    <property type="match status" value="1"/>
</dbReference>
<dbReference type="EMBL" id="JANIGO010000001">
    <property type="protein sequence ID" value="MCQ8895551.1"/>
    <property type="molecule type" value="Genomic_DNA"/>
</dbReference>
<dbReference type="InterPro" id="IPR001543">
    <property type="entry name" value="FliN-like_C"/>
</dbReference>
<evidence type="ECO:0000313" key="3">
    <source>
        <dbReference type="Proteomes" id="UP001204142"/>
    </source>
</evidence>
<evidence type="ECO:0000313" key="2">
    <source>
        <dbReference type="EMBL" id="MCQ8895551.1"/>
    </source>
</evidence>
<reference evidence="2 3" key="1">
    <citation type="submission" date="2022-07" db="EMBL/GenBank/DDBJ databases">
        <authorList>
            <person name="Xamxidin M."/>
            <person name="Wu M."/>
        </authorList>
    </citation>
    <scope>NUCLEOTIDE SEQUENCE [LARGE SCALE GENOMIC DNA]</scope>
    <source>
        <strain evidence="2 3">NBRC 111650</strain>
    </source>
</reference>